<evidence type="ECO:0000313" key="3">
    <source>
        <dbReference type="EMBL" id="MFC5544924.1"/>
    </source>
</evidence>
<dbReference type="InterPro" id="IPR017870">
    <property type="entry name" value="FeS_cluster_insertion_CS"/>
</dbReference>
<dbReference type="Proteomes" id="UP001596055">
    <property type="component" value="Unassembled WGS sequence"/>
</dbReference>
<name>A0ABW0RJP3_9GAMM</name>
<dbReference type="NCBIfam" id="TIGR00049">
    <property type="entry name" value="iron-sulfur cluster assembly accessory protein"/>
    <property type="match status" value="1"/>
</dbReference>
<dbReference type="PROSITE" id="PS01152">
    <property type="entry name" value="HESB"/>
    <property type="match status" value="1"/>
</dbReference>
<dbReference type="InterPro" id="IPR050322">
    <property type="entry name" value="Fe-S_cluster_asmbl/transfer"/>
</dbReference>
<accession>A0ABW0RJP3</accession>
<evidence type="ECO:0000313" key="4">
    <source>
        <dbReference type="Proteomes" id="UP001596055"/>
    </source>
</evidence>
<comment type="caution">
    <text evidence="3">The sequence shown here is derived from an EMBL/GenBank/DDBJ whole genome shotgun (WGS) entry which is preliminary data.</text>
</comment>
<sequence>MTAEVFTPTNEVSVTMTPTAVRHVQKQLERKPEARGIRLAIKKSGCSGFKYETQWVESVEDDDRVFHIDGVDVFVKEAHLPMVNGIEIDFVTEGVNSLFRFRNPNATAECGCGESFTVA</sequence>
<reference evidence="4" key="1">
    <citation type="journal article" date="2019" name="Int. J. Syst. Evol. Microbiol.">
        <title>The Global Catalogue of Microorganisms (GCM) 10K type strain sequencing project: providing services to taxonomists for standard genome sequencing and annotation.</title>
        <authorList>
            <consortium name="The Broad Institute Genomics Platform"/>
            <consortium name="The Broad Institute Genome Sequencing Center for Infectious Disease"/>
            <person name="Wu L."/>
            <person name="Ma J."/>
        </authorList>
    </citation>
    <scope>NUCLEOTIDE SEQUENCE [LARGE SCALE GENOMIC DNA]</scope>
    <source>
        <strain evidence="4">CGMCC 4.1799</strain>
    </source>
</reference>
<protein>
    <submittedName>
        <fullName evidence="3">HesB/IscA family protein</fullName>
    </submittedName>
</protein>
<dbReference type="RefSeq" id="WP_248153597.1">
    <property type="nucleotide sequence ID" value="NZ_JAKZAJ010000001.1"/>
</dbReference>
<proteinExistence type="inferred from homology"/>
<dbReference type="SUPFAM" id="SSF89360">
    <property type="entry name" value="HesB-like domain"/>
    <property type="match status" value="1"/>
</dbReference>
<keyword evidence="4" id="KW-1185">Reference proteome</keyword>
<dbReference type="Gene3D" id="2.60.300.12">
    <property type="entry name" value="HesB-like domain"/>
    <property type="match status" value="1"/>
</dbReference>
<dbReference type="InterPro" id="IPR016092">
    <property type="entry name" value="ATAP"/>
</dbReference>
<dbReference type="PANTHER" id="PTHR10072:SF41">
    <property type="entry name" value="IRON-SULFUR CLUSTER ASSEMBLY 1 HOMOLOG, MITOCHONDRIAL"/>
    <property type="match status" value="1"/>
</dbReference>
<gene>
    <name evidence="3" type="ORF">ACFPQA_07665</name>
</gene>
<dbReference type="Pfam" id="PF01521">
    <property type="entry name" value="Fe-S_biosyn"/>
    <property type="match status" value="1"/>
</dbReference>
<dbReference type="InterPro" id="IPR000361">
    <property type="entry name" value="ATAP_core_dom"/>
</dbReference>
<dbReference type="PANTHER" id="PTHR10072">
    <property type="entry name" value="IRON-SULFUR CLUSTER ASSEMBLY PROTEIN"/>
    <property type="match status" value="1"/>
</dbReference>
<dbReference type="EMBL" id="JBHSNL010000001">
    <property type="protein sequence ID" value="MFC5544924.1"/>
    <property type="molecule type" value="Genomic_DNA"/>
</dbReference>
<evidence type="ECO:0000259" key="2">
    <source>
        <dbReference type="Pfam" id="PF01521"/>
    </source>
</evidence>
<comment type="similarity">
    <text evidence="1">Belongs to the HesB/IscA family.</text>
</comment>
<feature type="domain" description="Core" evidence="2">
    <location>
        <begin position="13"/>
        <end position="114"/>
    </location>
</feature>
<organism evidence="3 4">
    <name type="scientific">Marinobacter koreensis</name>
    <dbReference type="NCBI Taxonomy" id="335974"/>
    <lineage>
        <taxon>Bacteria</taxon>
        <taxon>Pseudomonadati</taxon>
        <taxon>Pseudomonadota</taxon>
        <taxon>Gammaproteobacteria</taxon>
        <taxon>Pseudomonadales</taxon>
        <taxon>Marinobacteraceae</taxon>
        <taxon>Marinobacter</taxon>
    </lineage>
</organism>
<evidence type="ECO:0000256" key="1">
    <source>
        <dbReference type="ARBA" id="ARBA00006718"/>
    </source>
</evidence>
<dbReference type="InterPro" id="IPR035903">
    <property type="entry name" value="HesB-like_dom_sf"/>
</dbReference>